<dbReference type="AlphaFoldDB" id="A0A2T7FSP2"/>
<keyword evidence="3" id="KW-1185">Reference proteome</keyword>
<feature type="domain" description="Reverse transcriptase Ty1/copia-type" evidence="1">
    <location>
        <begin position="2"/>
        <end position="115"/>
    </location>
</feature>
<evidence type="ECO:0000259" key="1">
    <source>
        <dbReference type="Pfam" id="PF07727"/>
    </source>
</evidence>
<dbReference type="Pfam" id="PF07727">
    <property type="entry name" value="RVT_2"/>
    <property type="match status" value="1"/>
</dbReference>
<gene>
    <name evidence="2" type="ORF">DC363_16615</name>
</gene>
<proteinExistence type="predicted"/>
<name>A0A2T7FSP2_9RHOB</name>
<reference evidence="2 3" key="1">
    <citation type="submission" date="2018-04" db="EMBL/GenBank/DDBJ databases">
        <title>Pelagivirga bohaiensis gen. nov., sp. nov., a bacterium isolated from the Bohai Sea.</title>
        <authorList>
            <person name="Ji X."/>
        </authorList>
    </citation>
    <scope>NUCLEOTIDE SEQUENCE [LARGE SCALE GENOMIC DNA]</scope>
    <source>
        <strain evidence="2 3">BH-SD16</strain>
    </source>
</reference>
<dbReference type="InterPro" id="IPR043502">
    <property type="entry name" value="DNA/RNA_pol_sf"/>
</dbReference>
<sequence>MRFVAHGFSQKEGIDYEETFAPVARYTSIRTVLALAAAMKWKIHQMDVKTTFLNGVVEEEVYVEQPLGFEIHDRESYVCRLKKALYGLKQAPRTWYGRMDSFLSSLGFTKSKADSNL</sequence>
<evidence type="ECO:0000313" key="2">
    <source>
        <dbReference type="EMBL" id="PVA05175.1"/>
    </source>
</evidence>
<dbReference type="EMBL" id="QCYG01000038">
    <property type="protein sequence ID" value="PVA05175.1"/>
    <property type="molecule type" value="Genomic_DNA"/>
</dbReference>
<comment type="caution">
    <text evidence="2">The sequence shown here is derived from an EMBL/GenBank/DDBJ whole genome shotgun (WGS) entry which is preliminary data.</text>
</comment>
<organism evidence="2 3">
    <name type="scientific">Thalassorhabdomicrobium marinisediminis</name>
    <dbReference type="NCBI Taxonomy" id="2170577"/>
    <lineage>
        <taxon>Bacteria</taxon>
        <taxon>Pseudomonadati</taxon>
        <taxon>Pseudomonadota</taxon>
        <taxon>Alphaproteobacteria</taxon>
        <taxon>Rhodobacterales</taxon>
        <taxon>Paracoccaceae</taxon>
        <taxon>Thalassorhabdomicrobium</taxon>
    </lineage>
</organism>
<dbReference type="InterPro" id="IPR013103">
    <property type="entry name" value="RVT_2"/>
</dbReference>
<evidence type="ECO:0000313" key="3">
    <source>
        <dbReference type="Proteomes" id="UP000244817"/>
    </source>
</evidence>
<dbReference type="Proteomes" id="UP000244817">
    <property type="component" value="Unassembled WGS sequence"/>
</dbReference>
<protein>
    <recommendedName>
        <fullName evidence="1">Reverse transcriptase Ty1/copia-type domain-containing protein</fullName>
    </recommendedName>
</protein>
<accession>A0A2T7FSP2</accession>
<dbReference type="SUPFAM" id="SSF56672">
    <property type="entry name" value="DNA/RNA polymerases"/>
    <property type="match status" value="1"/>
</dbReference>